<dbReference type="EMBL" id="CAJNNW010011080">
    <property type="protein sequence ID" value="CAE8652751.1"/>
    <property type="molecule type" value="Genomic_DNA"/>
</dbReference>
<accession>A0A813INV9</accession>
<gene>
    <name evidence="2" type="ORF">PGLA2088_LOCUS9943</name>
</gene>
<protein>
    <submittedName>
        <fullName evidence="2">Uncharacterized protein</fullName>
    </submittedName>
</protein>
<evidence type="ECO:0000313" key="2">
    <source>
        <dbReference type="EMBL" id="CAE8652751.1"/>
    </source>
</evidence>
<feature type="non-terminal residue" evidence="2">
    <location>
        <position position="1"/>
    </location>
</feature>
<feature type="region of interest" description="Disordered" evidence="1">
    <location>
        <begin position="1"/>
        <end position="58"/>
    </location>
</feature>
<proteinExistence type="predicted"/>
<evidence type="ECO:0000256" key="1">
    <source>
        <dbReference type="SAM" id="MobiDB-lite"/>
    </source>
</evidence>
<dbReference type="AlphaFoldDB" id="A0A813INV9"/>
<reference evidence="2" key="1">
    <citation type="submission" date="2021-02" db="EMBL/GenBank/DDBJ databases">
        <authorList>
            <person name="Dougan E. K."/>
            <person name="Rhodes N."/>
            <person name="Thang M."/>
            <person name="Chan C."/>
        </authorList>
    </citation>
    <scope>NUCLEOTIDE SEQUENCE</scope>
</reference>
<dbReference type="Proteomes" id="UP000626109">
    <property type="component" value="Unassembled WGS sequence"/>
</dbReference>
<comment type="caution">
    <text evidence="2">The sequence shown here is derived from an EMBL/GenBank/DDBJ whole genome shotgun (WGS) entry which is preliminary data.</text>
</comment>
<evidence type="ECO:0000313" key="3">
    <source>
        <dbReference type="Proteomes" id="UP000626109"/>
    </source>
</evidence>
<organism evidence="2 3">
    <name type="scientific">Polarella glacialis</name>
    <name type="common">Dinoflagellate</name>
    <dbReference type="NCBI Taxonomy" id="89957"/>
    <lineage>
        <taxon>Eukaryota</taxon>
        <taxon>Sar</taxon>
        <taxon>Alveolata</taxon>
        <taxon>Dinophyceae</taxon>
        <taxon>Suessiales</taxon>
        <taxon>Suessiaceae</taxon>
        <taxon>Polarella</taxon>
    </lineage>
</organism>
<sequence>PSELEPSAHSCAARFHPSTGTREGCVDPQPEMDPESGTLPLSGDNHQGSGRAAEDSPNVMQQVIQALLSRLRTLMDKLGPGGRAVGVENRFFYDEVEKVWKIEGGETDKERAEMEAKSLLLRLLSLSGFEWPQSLALLWVEIETAAAKQPPSTQRLTYAARASDNVVCHPDQEAEASAQALAPQHVEQSWAFLDIDSFGTSAAGAEYPPVEDIADAAKGTGVHASGSSSKCAGKVMRPFLRVL</sequence>
<name>A0A813INV9_POLGL</name>
<feature type="non-terminal residue" evidence="2">
    <location>
        <position position="243"/>
    </location>
</feature>